<feature type="domain" description="SAP" evidence="1">
    <location>
        <begin position="9"/>
        <end position="43"/>
    </location>
</feature>
<proteinExistence type="predicted"/>
<dbReference type="WBParaSite" id="SPAL_0000546300.1">
    <property type="protein sequence ID" value="SPAL_0000546300.1"/>
    <property type="gene ID" value="SPAL_0000546300"/>
</dbReference>
<accession>A0A0N5BHM5</accession>
<keyword evidence="2" id="KW-1185">Reference proteome</keyword>
<evidence type="ECO:0000313" key="3">
    <source>
        <dbReference type="WBParaSite" id="SPAL_0000546300.1"/>
    </source>
</evidence>
<dbReference type="Pfam" id="PF02037">
    <property type="entry name" value="SAP"/>
    <property type="match status" value="1"/>
</dbReference>
<dbReference type="STRING" id="174720.A0A0N5BHM5"/>
<sequence>MEMNCDLILSLNLKPTLVKACRELGLQTSGTKAELLERLIQNEAKFEEVGIVVSREQLDPEDLNNTFVSGSGDVIVNDGNVADSDESLSTEKLLIDGRQPVRKERNLELLKAVPMFKESTGEIEAFIRRFKSAANISGISPNDPELTGWLLNKIEDKVLQRLQDCYDNFDNLNVTAICLVLKRWYSQKMSVAEAEIGLMNYQFDINDPKFSLSSLRELIKMKYKGFEKSQLNQIYKVKMMKQMNQIQCLRGLVKYARHMEVEELEAEITLELKLVRQNPLIKGNVEKGIQSIKEDVPKPVVCFNCQMEGHKSFQCKREVVKNMKVKSAATPIKRVMRAVDVESPRKIEENDDEDYIGFLKFEKDVDSIDESEDDGDLSLLMVKRDERQMKLELDESVENRELFGPIIDVVVKIDKEQHPARAFIDTGAEKSFVTYEYLNKVMKDKVNLKKYENPEKFKVGGDKSWKLKHQIPIVLMEQDESVETVAAIAPASQILTSKKFCYDVLISQVDARSLGFSLCKDGKKIDRKVLRKTNSQLRLDTGYRPISRYLNNCNQVPERYSLTRLPFGAKPSAGLAQLVVNTVLGSSTDHLSSIGNIIVSSSNGREHGIMLNGVKQSFRNNNLLMNEDGYELKFDGNNFKEEGDTVKIMTVDKCKNTKTLNKDEKELSKDKNVLDKNEKEIEQILTEQWLNNIGYTERIKADDEQCLKDLKRVVEDYKLSLHMPGTMKPRLNGILRNTCPGSFKVRRGGVGMSPK</sequence>
<evidence type="ECO:0000259" key="1">
    <source>
        <dbReference type="PROSITE" id="PS50800"/>
    </source>
</evidence>
<protein>
    <submittedName>
        <fullName evidence="3">SAP domain-containing protein</fullName>
    </submittedName>
</protein>
<dbReference type="PROSITE" id="PS50800">
    <property type="entry name" value="SAP"/>
    <property type="match status" value="1"/>
</dbReference>
<dbReference type="InterPro" id="IPR036361">
    <property type="entry name" value="SAP_dom_sf"/>
</dbReference>
<dbReference type="Gene3D" id="1.10.720.30">
    <property type="entry name" value="SAP domain"/>
    <property type="match status" value="1"/>
</dbReference>
<name>A0A0N5BHM5_STREA</name>
<organism evidence="2 3">
    <name type="scientific">Strongyloides papillosus</name>
    <name type="common">Intestinal threadworm</name>
    <dbReference type="NCBI Taxonomy" id="174720"/>
    <lineage>
        <taxon>Eukaryota</taxon>
        <taxon>Metazoa</taxon>
        <taxon>Ecdysozoa</taxon>
        <taxon>Nematoda</taxon>
        <taxon>Chromadorea</taxon>
        <taxon>Rhabditida</taxon>
        <taxon>Tylenchina</taxon>
        <taxon>Panagrolaimomorpha</taxon>
        <taxon>Strongyloidoidea</taxon>
        <taxon>Strongyloididae</taxon>
        <taxon>Strongyloides</taxon>
    </lineage>
</organism>
<dbReference type="AlphaFoldDB" id="A0A0N5BHM5"/>
<dbReference type="Proteomes" id="UP000046392">
    <property type="component" value="Unplaced"/>
</dbReference>
<reference evidence="3" key="1">
    <citation type="submission" date="2017-02" db="UniProtKB">
        <authorList>
            <consortium name="WormBaseParasite"/>
        </authorList>
    </citation>
    <scope>IDENTIFICATION</scope>
</reference>
<evidence type="ECO:0000313" key="2">
    <source>
        <dbReference type="Proteomes" id="UP000046392"/>
    </source>
</evidence>
<dbReference type="InterPro" id="IPR003034">
    <property type="entry name" value="SAP_dom"/>
</dbReference>